<comment type="caution">
    <text evidence="1">The sequence shown here is derived from an EMBL/GenBank/DDBJ whole genome shotgun (WGS) entry which is preliminary data.</text>
</comment>
<evidence type="ECO:0000313" key="1">
    <source>
        <dbReference type="EMBL" id="KAK7266709.1"/>
    </source>
</evidence>
<sequence>MAGEAKTMILLKSTNEDTFEVSPKIGKKMLIVKAFVQDKFFILRQLRIKLLRLVFRGLHLFVAKIKVFNGRGEVSGTDVIERNDDGGEERFVLDKGLDN</sequence>
<dbReference type="AlphaFoldDB" id="A0AAN9I6F7"/>
<gene>
    <name evidence="1" type="ORF">RIF29_19360</name>
</gene>
<reference evidence="1 2" key="1">
    <citation type="submission" date="2024-01" db="EMBL/GenBank/DDBJ databases">
        <title>The genomes of 5 underutilized Papilionoideae crops provide insights into root nodulation and disease resistanc.</title>
        <authorList>
            <person name="Yuan L."/>
        </authorList>
    </citation>
    <scope>NUCLEOTIDE SEQUENCE [LARGE SCALE GENOMIC DNA]</scope>
    <source>
        <strain evidence="1">ZHUSHIDOU_FW_LH</strain>
        <tissue evidence="1">Leaf</tissue>
    </source>
</reference>
<name>A0AAN9I6F7_CROPI</name>
<protein>
    <submittedName>
        <fullName evidence="1">Uncharacterized protein</fullName>
    </submittedName>
</protein>
<organism evidence="1 2">
    <name type="scientific">Crotalaria pallida</name>
    <name type="common">Smooth rattlebox</name>
    <name type="synonym">Crotalaria striata</name>
    <dbReference type="NCBI Taxonomy" id="3830"/>
    <lineage>
        <taxon>Eukaryota</taxon>
        <taxon>Viridiplantae</taxon>
        <taxon>Streptophyta</taxon>
        <taxon>Embryophyta</taxon>
        <taxon>Tracheophyta</taxon>
        <taxon>Spermatophyta</taxon>
        <taxon>Magnoliopsida</taxon>
        <taxon>eudicotyledons</taxon>
        <taxon>Gunneridae</taxon>
        <taxon>Pentapetalae</taxon>
        <taxon>rosids</taxon>
        <taxon>fabids</taxon>
        <taxon>Fabales</taxon>
        <taxon>Fabaceae</taxon>
        <taxon>Papilionoideae</taxon>
        <taxon>50 kb inversion clade</taxon>
        <taxon>genistoids sensu lato</taxon>
        <taxon>core genistoids</taxon>
        <taxon>Crotalarieae</taxon>
        <taxon>Crotalaria</taxon>
    </lineage>
</organism>
<dbReference type="Proteomes" id="UP001372338">
    <property type="component" value="Unassembled WGS sequence"/>
</dbReference>
<proteinExistence type="predicted"/>
<keyword evidence="2" id="KW-1185">Reference proteome</keyword>
<dbReference type="EMBL" id="JAYWIO010000004">
    <property type="protein sequence ID" value="KAK7266709.1"/>
    <property type="molecule type" value="Genomic_DNA"/>
</dbReference>
<accession>A0AAN9I6F7</accession>
<evidence type="ECO:0000313" key="2">
    <source>
        <dbReference type="Proteomes" id="UP001372338"/>
    </source>
</evidence>